<reference evidence="2" key="1">
    <citation type="submission" date="2020-06" db="EMBL/GenBank/DDBJ databases">
        <title>Draft genome of Bugula neritina, a colonial animal packing powerful symbionts and potential medicines.</title>
        <authorList>
            <person name="Rayko M."/>
        </authorList>
    </citation>
    <scope>NUCLEOTIDE SEQUENCE [LARGE SCALE GENOMIC DNA]</scope>
    <source>
        <strain evidence="2">Kwan_BN1</strain>
    </source>
</reference>
<name>A0A7J7KTB3_BUGNE</name>
<keyword evidence="1" id="KW-0812">Transmembrane</keyword>
<evidence type="ECO:0000313" key="3">
    <source>
        <dbReference type="Proteomes" id="UP000593567"/>
    </source>
</evidence>
<evidence type="ECO:0000313" key="2">
    <source>
        <dbReference type="EMBL" id="KAF6041450.1"/>
    </source>
</evidence>
<proteinExistence type="predicted"/>
<dbReference type="Proteomes" id="UP000593567">
    <property type="component" value="Unassembled WGS sequence"/>
</dbReference>
<protein>
    <submittedName>
        <fullName evidence="2">Uncharacterized protein</fullName>
    </submittedName>
</protein>
<gene>
    <name evidence="2" type="ORF">EB796_000248</name>
</gene>
<organism evidence="2 3">
    <name type="scientific">Bugula neritina</name>
    <name type="common">Brown bryozoan</name>
    <name type="synonym">Sertularia neritina</name>
    <dbReference type="NCBI Taxonomy" id="10212"/>
    <lineage>
        <taxon>Eukaryota</taxon>
        <taxon>Metazoa</taxon>
        <taxon>Spiralia</taxon>
        <taxon>Lophotrochozoa</taxon>
        <taxon>Bryozoa</taxon>
        <taxon>Gymnolaemata</taxon>
        <taxon>Cheilostomatida</taxon>
        <taxon>Flustrina</taxon>
        <taxon>Buguloidea</taxon>
        <taxon>Bugulidae</taxon>
        <taxon>Bugula</taxon>
    </lineage>
</organism>
<sequence>MCIFYNQGFIYSQILIAWVAAVPLYMLSGPSPLLEVLFNGQKYFLLTAITITILLFLSGVQLIPAFQAAIDLAA</sequence>
<comment type="caution">
    <text evidence="2">The sequence shown here is derived from an EMBL/GenBank/DDBJ whole genome shotgun (WGS) entry which is preliminary data.</text>
</comment>
<evidence type="ECO:0000256" key="1">
    <source>
        <dbReference type="SAM" id="Phobius"/>
    </source>
</evidence>
<feature type="transmembrane region" description="Helical" evidence="1">
    <location>
        <begin position="43"/>
        <end position="66"/>
    </location>
</feature>
<keyword evidence="3" id="KW-1185">Reference proteome</keyword>
<keyword evidence="1" id="KW-1133">Transmembrane helix</keyword>
<feature type="transmembrane region" description="Helical" evidence="1">
    <location>
        <begin position="9"/>
        <end position="28"/>
    </location>
</feature>
<dbReference type="AlphaFoldDB" id="A0A7J7KTB3"/>
<accession>A0A7J7KTB3</accession>
<keyword evidence="1" id="KW-0472">Membrane</keyword>
<dbReference type="EMBL" id="VXIV02000044">
    <property type="protein sequence ID" value="KAF6041450.1"/>
    <property type="molecule type" value="Genomic_DNA"/>
</dbReference>